<dbReference type="Proteomes" id="UP000499080">
    <property type="component" value="Unassembled WGS sequence"/>
</dbReference>
<name>A0A4Y2DUT2_ARAVE</name>
<gene>
    <name evidence="2" type="ORF">AVEN_230232_1</name>
</gene>
<dbReference type="AlphaFoldDB" id="A0A4Y2DUT2"/>
<feature type="compositionally biased region" description="Gly residues" evidence="1">
    <location>
        <begin position="67"/>
        <end position="79"/>
    </location>
</feature>
<evidence type="ECO:0000313" key="3">
    <source>
        <dbReference type="Proteomes" id="UP000499080"/>
    </source>
</evidence>
<feature type="region of interest" description="Disordered" evidence="1">
    <location>
        <begin position="56"/>
        <end position="87"/>
    </location>
</feature>
<keyword evidence="3" id="KW-1185">Reference proteome</keyword>
<dbReference type="EMBL" id="BGPR01000445">
    <property type="protein sequence ID" value="GBM20643.1"/>
    <property type="molecule type" value="Genomic_DNA"/>
</dbReference>
<evidence type="ECO:0000313" key="2">
    <source>
        <dbReference type="EMBL" id="GBM20643.1"/>
    </source>
</evidence>
<comment type="caution">
    <text evidence="2">The sequence shown here is derived from an EMBL/GenBank/DDBJ whole genome shotgun (WGS) entry which is preliminary data.</text>
</comment>
<evidence type="ECO:0000256" key="1">
    <source>
        <dbReference type="SAM" id="MobiDB-lite"/>
    </source>
</evidence>
<proteinExistence type="predicted"/>
<accession>A0A4Y2DUT2</accession>
<protein>
    <submittedName>
        <fullName evidence="2">Uncharacterized protein</fullName>
    </submittedName>
</protein>
<sequence length="87" mass="9358">MEDDAVDGEQFKPIRRLDNVGRYIASESVFPESVIRQRETGPPDTPIGRLTRHIAGKIEGSNVGGPRPRGGEGAQGIGTGSRHKGHK</sequence>
<organism evidence="2 3">
    <name type="scientific">Araneus ventricosus</name>
    <name type="common">Orbweaver spider</name>
    <name type="synonym">Epeira ventricosa</name>
    <dbReference type="NCBI Taxonomy" id="182803"/>
    <lineage>
        <taxon>Eukaryota</taxon>
        <taxon>Metazoa</taxon>
        <taxon>Ecdysozoa</taxon>
        <taxon>Arthropoda</taxon>
        <taxon>Chelicerata</taxon>
        <taxon>Arachnida</taxon>
        <taxon>Araneae</taxon>
        <taxon>Araneomorphae</taxon>
        <taxon>Entelegynae</taxon>
        <taxon>Araneoidea</taxon>
        <taxon>Araneidae</taxon>
        <taxon>Araneus</taxon>
    </lineage>
</organism>
<reference evidence="2 3" key="1">
    <citation type="journal article" date="2019" name="Sci. Rep.">
        <title>Orb-weaving spider Araneus ventricosus genome elucidates the spidroin gene catalogue.</title>
        <authorList>
            <person name="Kono N."/>
            <person name="Nakamura H."/>
            <person name="Ohtoshi R."/>
            <person name="Moran D.A.P."/>
            <person name="Shinohara A."/>
            <person name="Yoshida Y."/>
            <person name="Fujiwara M."/>
            <person name="Mori M."/>
            <person name="Tomita M."/>
            <person name="Arakawa K."/>
        </authorList>
    </citation>
    <scope>NUCLEOTIDE SEQUENCE [LARGE SCALE GENOMIC DNA]</scope>
</reference>